<reference evidence="1 4" key="1">
    <citation type="submission" date="2016-01" db="EMBL/GenBank/DDBJ databases">
        <authorList>
            <person name="McClelland M."/>
            <person name="Jain A."/>
            <person name="Saraogi P."/>
            <person name="Mendelson R."/>
            <person name="Westerman R."/>
            <person name="SanMiguel P."/>
            <person name="Csonka L."/>
        </authorList>
    </citation>
    <scope>NUCLEOTIDE SEQUENCE [LARGE SCALE GENOMIC DNA]</scope>
    <source>
        <strain evidence="1 4">PE8-15</strain>
    </source>
</reference>
<dbReference type="AlphaFoldDB" id="A0A109GIB3"/>
<dbReference type="EMBL" id="CABWMC010000004">
    <property type="protein sequence ID" value="VXB72242.1"/>
    <property type="molecule type" value="Genomic_DNA"/>
</dbReference>
<accession>A0A653SUR0</accession>
<evidence type="ECO:0000313" key="3">
    <source>
        <dbReference type="EMBL" id="VXB72242.1"/>
    </source>
</evidence>
<organism evidence="1 4">
    <name type="scientific">Bacillus mycoides</name>
    <dbReference type="NCBI Taxonomy" id="1405"/>
    <lineage>
        <taxon>Bacteria</taxon>
        <taxon>Bacillati</taxon>
        <taxon>Bacillota</taxon>
        <taxon>Bacilli</taxon>
        <taxon>Bacillales</taxon>
        <taxon>Bacillaceae</taxon>
        <taxon>Bacillus</taxon>
        <taxon>Bacillus cereus group</taxon>
    </lineage>
</organism>
<accession>A0A109GIB3</accession>
<dbReference type="Proteomes" id="UP000437562">
    <property type="component" value="Unassembled WGS sequence"/>
</dbReference>
<reference evidence="2 5" key="2">
    <citation type="submission" date="2017-01" db="EMBL/GenBank/DDBJ databases">
        <title>Bacillus cereus isolates.</title>
        <authorList>
            <person name="Beno S.M."/>
        </authorList>
    </citation>
    <scope>NUCLEOTIDE SEQUENCE [LARGE SCALE GENOMIC DNA]</scope>
    <source>
        <strain evidence="2 5">FSL W7-1108</strain>
    </source>
</reference>
<evidence type="ECO:0000313" key="4">
    <source>
        <dbReference type="Proteomes" id="UP000065797"/>
    </source>
</evidence>
<accession>A0A1S9TB02</accession>
<gene>
    <name evidence="1" type="ORF">AWW70_05940</name>
    <name evidence="3" type="ORF">BACI71_120228</name>
    <name evidence="2" type="ORF">BW900_08675</name>
</gene>
<dbReference type="Proteomes" id="UP000065797">
    <property type="component" value="Unassembled WGS sequence"/>
</dbReference>
<dbReference type="EMBL" id="MUAI01000004">
    <property type="protein sequence ID" value="OOR07205.1"/>
    <property type="molecule type" value="Genomic_DNA"/>
</dbReference>
<evidence type="ECO:0000313" key="2">
    <source>
        <dbReference type="EMBL" id="OOR07205.1"/>
    </source>
</evidence>
<name>A0A109GIB3_BACMY</name>
<reference evidence="3 6" key="3">
    <citation type="submission" date="2019-10" db="EMBL/GenBank/DDBJ databases">
        <authorList>
            <person name="Karimi E."/>
        </authorList>
    </citation>
    <scope>NUCLEOTIDE SEQUENCE [LARGE SCALE GENOMIC DNA]</scope>
    <source>
        <strain evidence="3">Bacillus sp. 71</strain>
    </source>
</reference>
<protein>
    <submittedName>
        <fullName evidence="1">Uncharacterized protein</fullName>
    </submittedName>
</protein>
<dbReference type="Proteomes" id="UP000190696">
    <property type="component" value="Unassembled WGS sequence"/>
</dbReference>
<sequence>MKKGSRKLFEIKSFLTCIEEEECGEKVYYVTMEHHNSSVTRHKITKDDAFEMLVAYAKGIPEIMEVFMEDENFNEVYKITASLGIYCS</sequence>
<proteinExistence type="predicted"/>
<dbReference type="EMBL" id="LRPH01000027">
    <property type="protein sequence ID" value="KWU67402.1"/>
    <property type="molecule type" value="Genomic_DNA"/>
</dbReference>
<evidence type="ECO:0000313" key="6">
    <source>
        <dbReference type="Proteomes" id="UP000437562"/>
    </source>
</evidence>
<evidence type="ECO:0000313" key="1">
    <source>
        <dbReference type="EMBL" id="KWU67402.1"/>
    </source>
</evidence>
<evidence type="ECO:0000313" key="5">
    <source>
        <dbReference type="Proteomes" id="UP000190696"/>
    </source>
</evidence>
<dbReference type="RefSeq" id="WP_002143723.1">
    <property type="nucleotide sequence ID" value="NZ_CP035999.1"/>
</dbReference>